<proteinExistence type="predicted"/>
<name>A0ABR4HLY5_9EURO</name>
<keyword evidence="1" id="KW-0472">Membrane</keyword>
<keyword evidence="1" id="KW-0812">Transmembrane</keyword>
<accession>A0ABR4HLY5</accession>
<evidence type="ECO:0000256" key="1">
    <source>
        <dbReference type="SAM" id="Phobius"/>
    </source>
</evidence>
<keyword evidence="3" id="KW-1185">Reference proteome</keyword>
<sequence>MILSINQLGASSRVPKHRLSSPLRGLFIRIFHPSIVMVLVWLNTPYRRHSYRFGCAVFCDWGAGRRPGSWD</sequence>
<keyword evidence="1" id="KW-1133">Transmembrane helix</keyword>
<gene>
    <name evidence="2" type="ORF">BJX63DRAFT_387454</name>
</gene>
<dbReference type="EMBL" id="JBFXLT010000022">
    <property type="protein sequence ID" value="KAL2816484.1"/>
    <property type="molecule type" value="Genomic_DNA"/>
</dbReference>
<feature type="transmembrane region" description="Helical" evidence="1">
    <location>
        <begin position="26"/>
        <end position="44"/>
    </location>
</feature>
<dbReference type="Proteomes" id="UP001610334">
    <property type="component" value="Unassembled WGS sequence"/>
</dbReference>
<evidence type="ECO:0000313" key="3">
    <source>
        <dbReference type="Proteomes" id="UP001610334"/>
    </source>
</evidence>
<organism evidence="2 3">
    <name type="scientific">Aspergillus granulosus</name>
    <dbReference type="NCBI Taxonomy" id="176169"/>
    <lineage>
        <taxon>Eukaryota</taxon>
        <taxon>Fungi</taxon>
        <taxon>Dikarya</taxon>
        <taxon>Ascomycota</taxon>
        <taxon>Pezizomycotina</taxon>
        <taxon>Eurotiomycetes</taxon>
        <taxon>Eurotiomycetidae</taxon>
        <taxon>Eurotiales</taxon>
        <taxon>Aspergillaceae</taxon>
        <taxon>Aspergillus</taxon>
        <taxon>Aspergillus subgen. Nidulantes</taxon>
    </lineage>
</organism>
<comment type="caution">
    <text evidence="2">The sequence shown here is derived from an EMBL/GenBank/DDBJ whole genome shotgun (WGS) entry which is preliminary data.</text>
</comment>
<protein>
    <submittedName>
        <fullName evidence="2">Uncharacterized protein</fullName>
    </submittedName>
</protein>
<reference evidence="2 3" key="1">
    <citation type="submission" date="2024-07" db="EMBL/GenBank/DDBJ databases">
        <title>Section-level genome sequencing and comparative genomics of Aspergillus sections Usti and Cavernicolus.</title>
        <authorList>
            <consortium name="Lawrence Berkeley National Laboratory"/>
            <person name="Nybo J.L."/>
            <person name="Vesth T.C."/>
            <person name="Theobald S."/>
            <person name="Frisvad J.C."/>
            <person name="Larsen T.O."/>
            <person name="Kjaerboelling I."/>
            <person name="Rothschild-Mancinelli K."/>
            <person name="Lyhne E.K."/>
            <person name="Kogle M.E."/>
            <person name="Barry K."/>
            <person name="Clum A."/>
            <person name="Na H."/>
            <person name="Ledsgaard L."/>
            <person name="Lin J."/>
            <person name="Lipzen A."/>
            <person name="Kuo A."/>
            <person name="Riley R."/>
            <person name="Mondo S."/>
            <person name="Labutti K."/>
            <person name="Haridas S."/>
            <person name="Pangalinan J."/>
            <person name="Salamov A.A."/>
            <person name="Simmons B.A."/>
            <person name="Magnuson J.K."/>
            <person name="Chen J."/>
            <person name="Drula E."/>
            <person name="Henrissat B."/>
            <person name="Wiebenga A."/>
            <person name="Lubbers R.J."/>
            <person name="Gomes A.C."/>
            <person name="Makela M.R."/>
            <person name="Stajich J."/>
            <person name="Grigoriev I.V."/>
            <person name="Mortensen U.H."/>
            <person name="De Vries R.P."/>
            <person name="Baker S.E."/>
            <person name="Andersen M.R."/>
        </authorList>
    </citation>
    <scope>NUCLEOTIDE SEQUENCE [LARGE SCALE GENOMIC DNA]</scope>
    <source>
        <strain evidence="2 3">CBS 588.65</strain>
    </source>
</reference>
<evidence type="ECO:0000313" key="2">
    <source>
        <dbReference type="EMBL" id="KAL2816484.1"/>
    </source>
</evidence>